<protein>
    <submittedName>
        <fullName evidence="1">Uncharacterized protein</fullName>
    </submittedName>
</protein>
<keyword evidence="2" id="KW-1185">Reference proteome</keyword>
<dbReference type="RefSeq" id="WP_345089631.1">
    <property type="nucleotide sequence ID" value="NZ_BAAAWG010000015.1"/>
</dbReference>
<dbReference type="EMBL" id="JBHSPW010000012">
    <property type="protein sequence ID" value="MFC5895952.1"/>
    <property type="molecule type" value="Genomic_DNA"/>
</dbReference>
<sequence length="117" mass="12579">MNRAAMIRLLPWADEDGQPCYLSADEGVGFMWQLADNTEALQLSMAADVIHHAHEVLDAKRVSQEELRYLAGCLMDALANTFRIADSRGQRLGWSVGGTVFGGEKGGGSTPPADASD</sequence>
<comment type="caution">
    <text evidence="1">The sequence shown here is derived from an EMBL/GenBank/DDBJ whole genome shotgun (WGS) entry which is preliminary data.</text>
</comment>
<evidence type="ECO:0000313" key="2">
    <source>
        <dbReference type="Proteomes" id="UP001596241"/>
    </source>
</evidence>
<proteinExistence type="predicted"/>
<dbReference type="Proteomes" id="UP001596241">
    <property type="component" value="Unassembled WGS sequence"/>
</dbReference>
<evidence type="ECO:0000313" key="1">
    <source>
        <dbReference type="EMBL" id="MFC5895952.1"/>
    </source>
</evidence>
<organism evidence="1 2">
    <name type="scientific">Streptomyces ramulosus</name>
    <dbReference type="NCBI Taxonomy" id="47762"/>
    <lineage>
        <taxon>Bacteria</taxon>
        <taxon>Bacillati</taxon>
        <taxon>Actinomycetota</taxon>
        <taxon>Actinomycetes</taxon>
        <taxon>Kitasatosporales</taxon>
        <taxon>Streptomycetaceae</taxon>
        <taxon>Streptomyces</taxon>
    </lineage>
</organism>
<name>A0ABW1FNC4_9ACTN</name>
<accession>A0ABW1FNC4</accession>
<gene>
    <name evidence="1" type="ORF">ACFP3M_24470</name>
</gene>
<reference evidence="2" key="1">
    <citation type="journal article" date="2019" name="Int. J. Syst. Evol. Microbiol.">
        <title>The Global Catalogue of Microorganisms (GCM) 10K type strain sequencing project: providing services to taxonomists for standard genome sequencing and annotation.</title>
        <authorList>
            <consortium name="The Broad Institute Genomics Platform"/>
            <consortium name="The Broad Institute Genome Sequencing Center for Infectious Disease"/>
            <person name="Wu L."/>
            <person name="Ma J."/>
        </authorList>
    </citation>
    <scope>NUCLEOTIDE SEQUENCE [LARGE SCALE GENOMIC DNA]</scope>
    <source>
        <strain evidence="2">CGMCC 1.15809</strain>
    </source>
</reference>